<comment type="caution">
    <text evidence="1">The sequence shown here is derived from an EMBL/GenBank/DDBJ whole genome shotgun (WGS) entry which is preliminary data.</text>
</comment>
<sequence length="165" mass="19521">MSLFLDYSKILERTYILLLGSYSHEPFRVLECLKTYLIKKGFLKTSIAVDFITIIKETSYEEKMGKTLEDIIKSMKESDFCIFIFFENEKNDSVIVELASLINSSVPRTENKILILLPRLYHSSMLMGLISNKRLNSFRYDDYIDIFQYCSNYLKRNSIEKFKIR</sequence>
<organism evidence="1">
    <name type="scientific">marine sediment metagenome</name>
    <dbReference type="NCBI Taxonomy" id="412755"/>
    <lineage>
        <taxon>unclassified sequences</taxon>
        <taxon>metagenomes</taxon>
        <taxon>ecological metagenomes</taxon>
    </lineage>
</organism>
<name>A0A0F9JET2_9ZZZZ</name>
<protein>
    <submittedName>
        <fullName evidence="1">Uncharacterized protein</fullName>
    </submittedName>
</protein>
<gene>
    <name evidence="1" type="ORF">LCGC14_1463840</name>
</gene>
<dbReference type="EMBL" id="LAZR01010220">
    <property type="protein sequence ID" value="KKM68143.1"/>
    <property type="molecule type" value="Genomic_DNA"/>
</dbReference>
<dbReference type="AlphaFoldDB" id="A0A0F9JET2"/>
<reference evidence="1" key="1">
    <citation type="journal article" date="2015" name="Nature">
        <title>Complex archaea that bridge the gap between prokaryotes and eukaryotes.</title>
        <authorList>
            <person name="Spang A."/>
            <person name="Saw J.H."/>
            <person name="Jorgensen S.L."/>
            <person name="Zaremba-Niedzwiedzka K."/>
            <person name="Martijn J."/>
            <person name="Lind A.E."/>
            <person name="van Eijk R."/>
            <person name="Schleper C."/>
            <person name="Guy L."/>
            <person name="Ettema T.J."/>
        </authorList>
    </citation>
    <scope>NUCLEOTIDE SEQUENCE</scope>
</reference>
<proteinExistence type="predicted"/>
<evidence type="ECO:0000313" key="1">
    <source>
        <dbReference type="EMBL" id="KKM68143.1"/>
    </source>
</evidence>
<accession>A0A0F9JET2</accession>